<evidence type="ECO:0000256" key="4">
    <source>
        <dbReference type="ARBA" id="ARBA00022692"/>
    </source>
</evidence>
<keyword evidence="6 9" id="KW-1133">Transmembrane helix</keyword>
<evidence type="ECO:0000256" key="2">
    <source>
        <dbReference type="ARBA" id="ARBA00007001"/>
    </source>
</evidence>
<dbReference type="PANTHER" id="PTHR12570">
    <property type="match status" value="1"/>
</dbReference>
<dbReference type="InterPro" id="IPR037185">
    <property type="entry name" value="EmrE-like"/>
</dbReference>
<keyword evidence="9" id="KW-0813">Transport</keyword>
<evidence type="ECO:0000256" key="7">
    <source>
        <dbReference type="ARBA" id="ARBA00023136"/>
    </source>
</evidence>
<gene>
    <name evidence="10" type="ORF">M569_07817</name>
</gene>
<dbReference type="GO" id="GO:0005769">
    <property type="term" value="C:early endosome"/>
    <property type="evidence" value="ECO:0007669"/>
    <property type="project" value="UniProtKB-SubCell"/>
</dbReference>
<keyword evidence="9" id="KW-0406">Ion transport</keyword>
<comment type="subunit">
    <text evidence="3 9">Homodimer.</text>
</comment>
<keyword evidence="5 9" id="KW-0967">Endosome</keyword>
<feature type="transmembrane region" description="Helical" evidence="9">
    <location>
        <begin position="171"/>
        <end position="194"/>
    </location>
</feature>
<evidence type="ECO:0000256" key="5">
    <source>
        <dbReference type="ARBA" id="ARBA00022753"/>
    </source>
</evidence>
<keyword evidence="4 9" id="KW-0812">Transmembrane</keyword>
<evidence type="ECO:0000256" key="8">
    <source>
        <dbReference type="ARBA" id="ARBA00025284"/>
    </source>
</evidence>
<feature type="transmembrane region" description="Helical" evidence="9">
    <location>
        <begin position="44"/>
        <end position="61"/>
    </location>
</feature>
<keyword evidence="7 9" id="KW-0472">Membrane</keyword>
<feature type="transmembrane region" description="Helical" evidence="9">
    <location>
        <begin position="273"/>
        <end position="289"/>
    </location>
</feature>
<feature type="transmembrane region" description="Helical" evidence="9">
    <location>
        <begin position="240"/>
        <end position="261"/>
    </location>
</feature>
<feature type="transmembrane region" description="Helical" evidence="9">
    <location>
        <begin position="67"/>
        <end position="92"/>
    </location>
</feature>
<sequence>SDNFRGFILAFVSSIFIGSSYVVKKIGLQKAGASGTRAAGDGGFSYLIEPWWWAGMITMVVGEAANFAAYAYAPAILVTPLGAVSIIFRCWLAHFILGERMHAFGVVGCVLCLIGSTVIVLHAPLDKKIESVRQVWHLATQPGFLVYFLVTLAMAASLIFVYAPRYGQTNMMVYVGICSLMGSLTVMGVKAVAIALKLSFSGLNQFVYLETWFFTILVVVFCMLQLIYLNKALDIFQTGVVSPLYYVMFTTLTIIASTIMFKEWEFEDGTQMAMEWCGFVTILCGILILHKTKDMGGGGASVL</sequence>
<organism evidence="10 11">
    <name type="scientific">Genlisea aurea</name>
    <dbReference type="NCBI Taxonomy" id="192259"/>
    <lineage>
        <taxon>Eukaryota</taxon>
        <taxon>Viridiplantae</taxon>
        <taxon>Streptophyta</taxon>
        <taxon>Embryophyta</taxon>
        <taxon>Tracheophyta</taxon>
        <taxon>Spermatophyta</taxon>
        <taxon>Magnoliopsida</taxon>
        <taxon>eudicotyledons</taxon>
        <taxon>Gunneridae</taxon>
        <taxon>Pentapetalae</taxon>
        <taxon>asterids</taxon>
        <taxon>lamiids</taxon>
        <taxon>Lamiales</taxon>
        <taxon>Lentibulariaceae</taxon>
        <taxon>Genlisea</taxon>
    </lineage>
</organism>
<protein>
    <recommendedName>
        <fullName evidence="9">Probable magnesium transporter</fullName>
    </recommendedName>
</protein>
<name>S8CIY7_9LAMI</name>
<comment type="subcellular location">
    <subcellularLocation>
        <location evidence="9">Cell membrane</location>
        <topology evidence="9">Multi-pass membrane protein</topology>
    </subcellularLocation>
    <subcellularLocation>
        <location evidence="9">Early endosome</location>
    </subcellularLocation>
    <subcellularLocation>
        <location evidence="1">Membrane</location>
        <topology evidence="1">Multi-pass membrane protein</topology>
    </subcellularLocation>
</comment>
<feature type="transmembrane region" description="Helical" evidence="9">
    <location>
        <begin position="144"/>
        <end position="164"/>
    </location>
</feature>
<keyword evidence="9" id="KW-0460">Magnesium</keyword>
<dbReference type="GO" id="GO:0015095">
    <property type="term" value="F:magnesium ion transmembrane transporter activity"/>
    <property type="evidence" value="ECO:0007669"/>
    <property type="project" value="UniProtKB-UniRule"/>
</dbReference>
<comment type="caution">
    <text evidence="10">The sequence shown here is derived from an EMBL/GenBank/DDBJ whole genome shotgun (WGS) entry which is preliminary data.</text>
</comment>
<feature type="transmembrane region" description="Helical" evidence="9">
    <location>
        <begin position="104"/>
        <end position="124"/>
    </location>
</feature>
<feature type="transmembrane region" description="Helical" evidence="9">
    <location>
        <begin position="206"/>
        <end position="228"/>
    </location>
</feature>
<feature type="non-terminal residue" evidence="10">
    <location>
        <position position="303"/>
    </location>
</feature>
<dbReference type="AlphaFoldDB" id="S8CIY7"/>
<evidence type="ECO:0000256" key="6">
    <source>
        <dbReference type="ARBA" id="ARBA00022989"/>
    </source>
</evidence>
<dbReference type="Proteomes" id="UP000015453">
    <property type="component" value="Unassembled WGS sequence"/>
</dbReference>
<proteinExistence type="inferred from homology"/>
<evidence type="ECO:0000256" key="3">
    <source>
        <dbReference type="ARBA" id="ARBA00011738"/>
    </source>
</evidence>
<comment type="similarity">
    <text evidence="2 9">Belongs to the NIPA (TC 2.A.7) family.</text>
</comment>
<dbReference type="InterPro" id="IPR008521">
    <property type="entry name" value="Mg_trans_NIPA"/>
</dbReference>
<comment type="function">
    <text evidence="8 9">Acts as a Mg(2+) transporter. Can also transport other divalent cations such as Fe(2+), Sr(2+), Ba(2+), Mn(2+) and Co(2+) but to a much less extent than Mg(2+).</text>
</comment>
<dbReference type="SUPFAM" id="SSF103481">
    <property type="entry name" value="Multidrug resistance efflux transporter EmrE"/>
    <property type="match status" value="1"/>
</dbReference>
<feature type="non-terminal residue" evidence="10">
    <location>
        <position position="1"/>
    </location>
</feature>
<evidence type="ECO:0000256" key="9">
    <source>
        <dbReference type="RuleBase" id="RU363078"/>
    </source>
</evidence>
<dbReference type="Pfam" id="PF05653">
    <property type="entry name" value="Mg_trans_NIPA"/>
    <property type="match status" value="1"/>
</dbReference>
<evidence type="ECO:0000313" key="10">
    <source>
        <dbReference type="EMBL" id="EPS66959.1"/>
    </source>
</evidence>
<keyword evidence="11" id="KW-1185">Reference proteome</keyword>
<evidence type="ECO:0000256" key="1">
    <source>
        <dbReference type="ARBA" id="ARBA00004141"/>
    </source>
</evidence>
<dbReference type="GO" id="GO:0005886">
    <property type="term" value="C:plasma membrane"/>
    <property type="evidence" value="ECO:0007669"/>
    <property type="project" value="UniProtKB-SubCell"/>
</dbReference>
<feature type="transmembrane region" description="Helical" evidence="9">
    <location>
        <begin position="6"/>
        <end position="23"/>
    </location>
</feature>
<dbReference type="EMBL" id="AUSU01003380">
    <property type="protein sequence ID" value="EPS66959.1"/>
    <property type="molecule type" value="Genomic_DNA"/>
</dbReference>
<keyword evidence="9" id="KW-1003">Cell membrane</keyword>
<dbReference type="OrthoDB" id="6428174at2759"/>
<dbReference type="PANTHER" id="PTHR12570:SF20">
    <property type="entry name" value="MAGNESIUM TRANSPORTER NIPA1-RELATED"/>
    <property type="match status" value="1"/>
</dbReference>
<evidence type="ECO:0000313" key="11">
    <source>
        <dbReference type="Proteomes" id="UP000015453"/>
    </source>
</evidence>
<accession>S8CIY7</accession>
<reference evidence="10 11" key="1">
    <citation type="journal article" date="2013" name="BMC Genomics">
        <title>The miniature genome of a carnivorous plant Genlisea aurea contains a low number of genes and short non-coding sequences.</title>
        <authorList>
            <person name="Leushkin E.V."/>
            <person name="Sutormin R.A."/>
            <person name="Nabieva E.R."/>
            <person name="Penin A.A."/>
            <person name="Kondrashov A.S."/>
            <person name="Logacheva M.D."/>
        </authorList>
    </citation>
    <scope>NUCLEOTIDE SEQUENCE [LARGE SCALE GENOMIC DNA]</scope>
</reference>